<name>A0ABD1YWQ6_9MARC</name>
<dbReference type="EMBL" id="JBHFFA010000003">
    <property type="protein sequence ID" value="KAL2635210.1"/>
    <property type="molecule type" value="Genomic_DNA"/>
</dbReference>
<accession>A0ABD1YWQ6</accession>
<evidence type="ECO:0000313" key="2">
    <source>
        <dbReference type="EMBL" id="KAL2635210.1"/>
    </source>
</evidence>
<dbReference type="Pfam" id="PF00753">
    <property type="entry name" value="Lactamase_B"/>
    <property type="match status" value="1"/>
</dbReference>
<dbReference type="SUPFAM" id="SSF54862">
    <property type="entry name" value="4Fe-4S ferredoxins"/>
    <property type="match status" value="1"/>
</dbReference>
<proteinExistence type="predicted"/>
<comment type="caution">
    <text evidence="2">The sequence shown here is derived from an EMBL/GenBank/DDBJ whole genome shotgun (WGS) entry which is preliminary data.</text>
</comment>
<dbReference type="CDD" id="cd07727">
    <property type="entry name" value="YmaE-like_MBL-fold"/>
    <property type="match status" value="1"/>
</dbReference>
<dbReference type="AlphaFoldDB" id="A0ABD1YWQ6"/>
<dbReference type="Proteomes" id="UP001605036">
    <property type="component" value="Unassembled WGS sequence"/>
</dbReference>
<gene>
    <name evidence="2" type="ORF">R1flu_006689</name>
</gene>
<dbReference type="InterPro" id="IPR001279">
    <property type="entry name" value="Metallo-B-lactamas"/>
</dbReference>
<evidence type="ECO:0000313" key="3">
    <source>
        <dbReference type="Proteomes" id="UP001605036"/>
    </source>
</evidence>
<sequence length="356" mass="39970">MERGALGMSGAALGSGSFVGKGIVSKLSKFSQEVPISSSSGKTKICQVRAVSTDSSKTGHRGRREQNVDGEFYVDRSCIDCDTCRWMAPDVFRRAGEQSAVYNQPSTPESRLRSLQALVSCPTGSIRTVTPSKDVLQAQDTFPLPIHEDLRGVYHCGFHSEKSFAASSYFIQRQDGNILVDSPRFSERLAKRLEELGGVRYMFLTHKDDVADHKRWQKRFNCERILHAIEVVPDTAEVEMKLEGTGPWTLGDDVELIFTPGHTRGHVCLFLKDRGAMFSGDHMGASMENEMFLDTVHNWFSVEKQLESFEALTSYNFTWLLPGHGRRLKFQDVDEKNAAIRKVVNDHRGLSSGRWN</sequence>
<dbReference type="PANTHER" id="PTHR42773:SF1">
    <property type="entry name" value="METALLO-BETA-LACTAMASE FAMILY PROTEIN"/>
    <property type="match status" value="1"/>
</dbReference>
<dbReference type="InterPro" id="IPR036866">
    <property type="entry name" value="RibonucZ/Hydroxyglut_hydro"/>
</dbReference>
<dbReference type="Pfam" id="PF13370">
    <property type="entry name" value="Fer4_13"/>
    <property type="match status" value="1"/>
</dbReference>
<protein>
    <recommendedName>
        <fullName evidence="1">Metallo-beta-lactamase domain-containing protein</fullName>
    </recommendedName>
</protein>
<keyword evidence="3" id="KW-1185">Reference proteome</keyword>
<dbReference type="SMART" id="SM00849">
    <property type="entry name" value="Lactamase_B"/>
    <property type="match status" value="1"/>
</dbReference>
<dbReference type="Gene3D" id="3.30.70.20">
    <property type="match status" value="1"/>
</dbReference>
<evidence type="ECO:0000259" key="1">
    <source>
        <dbReference type="SMART" id="SM00849"/>
    </source>
</evidence>
<dbReference type="SUPFAM" id="SSF56281">
    <property type="entry name" value="Metallo-hydrolase/oxidoreductase"/>
    <property type="match status" value="1"/>
</dbReference>
<dbReference type="Gene3D" id="3.60.15.10">
    <property type="entry name" value="Ribonuclease Z/Hydroxyacylglutathione hydrolase-like"/>
    <property type="match status" value="1"/>
</dbReference>
<organism evidence="2 3">
    <name type="scientific">Riccia fluitans</name>
    <dbReference type="NCBI Taxonomy" id="41844"/>
    <lineage>
        <taxon>Eukaryota</taxon>
        <taxon>Viridiplantae</taxon>
        <taxon>Streptophyta</taxon>
        <taxon>Embryophyta</taxon>
        <taxon>Marchantiophyta</taxon>
        <taxon>Marchantiopsida</taxon>
        <taxon>Marchantiidae</taxon>
        <taxon>Marchantiales</taxon>
        <taxon>Ricciaceae</taxon>
        <taxon>Riccia</taxon>
    </lineage>
</organism>
<dbReference type="PANTHER" id="PTHR42773">
    <property type="entry name" value="METALLO-BETA-LACTAMASE-RELATED"/>
    <property type="match status" value="1"/>
</dbReference>
<feature type="domain" description="Metallo-beta-lactamase" evidence="1">
    <location>
        <begin position="165"/>
        <end position="324"/>
    </location>
</feature>
<reference evidence="2 3" key="1">
    <citation type="submission" date="2024-09" db="EMBL/GenBank/DDBJ databases">
        <title>Chromosome-scale assembly of Riccia fluitans.</title>
        <authorList>
            <person name="Paukszto L."/>
            <person name="Sawicki J."/>
            <person name="Karawczyk K."/>
            <person name="Piernik-Szablinska J."/>
            <person name="Szczecinska M."/>
            <person name="Mazdziarz M."/>
        </authorList>
    </citation>
    <scope>NUCLEOTIDE SEQUENCE [LARGE SCALE GENOMIC DNA]</scope>
    <source>
        <strain evidence="2">Rf_01</strain>
        <tissue evidence="2">Aerial parts of the thallus</tissue>
    </source>
</reference>